<comment type="caution">
    <text evidence="2">The sequence shown here is derived from an EMBL/GenBank/DDBJ whole genome shotgun (WGS) entry which is preliminary data.</text>
</comment>
<reference evidence="2" key="1">
    <citation type="submission" date="2020-05" db="EMBL/GenBank/DDBJ databases">
        <title>Mycena genomes resolve the evolution of fungal bioluminescence.</title>
        <authorList>
            <person name="Tsai I.J."/>
        </authorList>
    </citation>
    <scope>NUCLEOTIDE SEQUENCE</scope>
    <source>
        <strain evidence="2">110903Hualien_Pintung</strain>
    </source>
</reference>
<dbReference type="EMBL" id="JACAZE010000010">
    <property type="protein sequence ID" value="KAF7305334.1"/>
    <property type="molecule type" value="Genomic_DNA"/>
</dbReference>
<dbReference type="AlphaFoldDB" id="A0A8H6WAJ1"/>
<evidence type="ECO:0000313" key="3">
    <source>
        <dbReference type="Proteomes" id="UP000613580"/>
    </source>
</evidence>
<dbReference type="Proteomes" id="UP000613580">
    <property type="component" value="Unassembled WGS sequence"/>
</dbReference>
<name>A0A8H6WAJ1_MYCCL</name>
<gene>
    <name evidence="2" type="ORF">HMN09_00785300</name>
</gene>
<evidence type="ECO:0000313" key="2">
    <source>
        <dbReference type="EMBL" id="KAF7305334.1"/>
    </source>
</evidence>
<protein>
    <submittedName>
        <fullName evidence="2">Uncharacterized protein</fullName>
    </submittedName>
</protein>
<evidence type="ECO:0000256" key="1">
    <source>
        <dbReference type="SAM" id="MobiDB-lite"/>
    </source>
</evidence>
<sequence length="652" mass="72212">MPVDRDALRASFALVAHLASNSNNLNAAEEEKIVALLSTLLSLHPEGFQAATEFIGLEYFGGLWEDLNGSLPIRNFMLELLNDAQASSSQKFALLKQLGACPCNQGRDDISRWLAQREIALLSSLPNFQVEVEMEWLLERAVSIAPALVLEIILPQLTEQEPNLPSLLWFRFIRCFLEETDTIGTSAAVAHVIHQCLKTALNQMPVLSADPTQQHAAKRLVWLCLETKNDSLYGTLFAKMRLAAVDDRHAWKTMLNLVGALVEVSADISADSKVLFHQGLCDMLADVLVGRSGAGPCRCLEDPEAADCPLLDPKNRETIAGVVRVVGKLEPLKGSSARNHAYSSVECLAIALATDLRALPDFDSTMHWLLEVVIIDSLASLQFGAGSTRDAERSVAELKKRVKSCLVCGATTTLDRLLDVLATGTIPVYHTAALIPYIASEIETVQDEKFKTAFHKFAKVTLERFGDALDAGRLRITELQRFQCPDWPEEIEECIRGCAKVGQFLKGRELSFRLRGRLTNRKHVEQALAAMPQGATARLTWRTDGKDSATRALVIKRVARTEWNNLFNLTTDINNGKVYLRSLGPVAVQILGEEGFRVVREKIHADAPRQWLARGMKRKKIALSESSGSELDLEPEDKSKRLRQGVTCKEED</sequence>
<proteinExistence type="predicted"/>
<organism evidence="2 3">
    <name type="scientific">Mycena chlorophos</name>
    <name type="common">Agaric fungus</name>
    <name type="synonym">Agaricus chlorophos</name>
    <dbReference type="NCBI Taxonomy" id="658473"/>
    <lineage>
        <taxon>Eukaryota</taxon>
        <taxon>Fungi</taxon>
        <taxon>Dikarya</taxon>
        <taxon>Basidiomycota</taxon>
        <taxon>Agaricomycotina</taxon>
        <taxon>Agaricomycetes</taxon>
        <taxon>Agaricomycetidae</taxon>
        <taxon>Agaricales</taxon>
        <taxon>Marasmiineae</taxon>
        <taxon>Mycenaceae</taxon>
        <taxon>Mycena</taxon>
    </lineage>
</organism>
<accession>A0A8H6WAJ1</accession>
<keyword evidence="3" id="KW-1185">Reference proteome</keyword>
<feature type="region of interest" description="Disordered" evidence="1">
    <location>
        <begin position="623"/>
        <end position="652"/>
    </location>
</feature>